<dbReference type="EMBL" id="GANP01014705">
    <property type="protein sequence ID" value="JAB69763.1"/>
    <property type="molecule type" value="mRNA"/>
</dbReference>
<feature type="signal peptide" evidence="1">
    <location>
        <begin position="1"/>
        <end position="18"/>
    </location>
</feature>
<keyword evidence="1" id="KW-0732">Signal</keyword>
<dbReference type="AlphaFoldDB" id="V5H9S3"/>
<accession>V5H9S3</accession>
<protein>
    <submittedName>
        <fullName evidence="2">Putative secreted protein</fullName>
    </submittedName>
</protein>
<evidence type="ECO:0000256" key="1">
    <source>
        <dbReference type="SAM" id="SignalP"/>
    </source>
</evidence>
<sequence>MRAFIGALTFTLFAFCLGTKELFEKYYLNNDPDVPGEMGITIAFLLDGLRLEDAYLNSDIGEWLEGATEVAQQELTKNLSVQIRLEITDLILAPVAISKEIKRQKSGNQINGPRILKFIKKTYNRTLNPDIICVVTKYFIYAGRSRNLEGCYKVHDSL</sequence>
<feature type="chain" id="PRO_5004735435" evidence="1">
    <location>
        <begin position="19"/>
        <end position="158"/>
    </location>
</feature>
<name>V5H9S3_IXORI</name>
<reference evidence="2" key="1">
    <citation type="journal article" date="2015" name="Sci. Rep.">
        <title>Tissue- and time-dependent transcription in Ixodes ricinus salivary glands and midguts when blood feeding on the vertebrate host.</title>
        <authorList>
            <person name="Kotsyfakis M."/>
            <person name="Schwarz A."/>
            <person name="Erhart J."/>
            <person name="Ribeiro J.M."/>
        </authorList>
    </citation>
    <scope>NUCLEOTIDE SEQUENCE</scope>
    <source>
        <tissue evidence="2">Salivary gland and midgut</tissue>
    </source>
</reference>
<proteinExistence type="evidence at transcript level"/>
<evidence type="ECO:0000313" key="2">
    <source>
        <dbReference type="EMBL" id="JAB69763.1"/>
    </source>
</evidence>
<organism evidence="2">
    <name type="scientific">Ixodes ricinus</name>
    <name type="common">Common tick</name>
    <name type="synonym">Acarus ricinus</name>
    <dbReference type="NCBI Taxonomy" id="34613"/>
    <lineage>
        <taxon>Eukaryota</taxon>
        <taxon>Metazoa</taxon>
        <taxon>Ecdysozoa</taxon>
        <taxon>Arthropoda</taxon>
        <taxon>Chelicerata</taxon>
        <taxon>Arachnida</taxon>
        <taxon>Acari</taxon>
        <taxon>Parasitiformes</taxon>
        <taxon>Ixodida</taxon>
        <taxon>Ixodoidea</taxon>
        <taxon>Ixodidae</taxon>
        <taxon>Ixodinae</taxon>
        <taxon>Ixodes</taxon>
    </lineage>
</organism>